<dbReference type="EMBL" id="CP108085">
    <property type="protein sequence ID" value="WUP78688.1"/>
    <property type="molecule type" value="Genomic_DNA"/>
</dbReference>
<dbReference type="RefSeq" id="WP_328710737.1">
    <property type="nucleotide sequence ID" value="NZ_CP108085.1"/>
</dbReference>
<evidence type="ECO:0000313" key="2">
    <source>
        <dbReference type="EMBL" id="WUP78688.1"/>
    </source>
</evidence>
<keyword evidence="3" id="KW-1185">Reference proteome</keyword>
<feature type="compositionally biased region" description="Low complexity" evidence="1">
    <location>
        <begin position="36"/>
        <end position="56"/>
    </location>
</feature>
<accession>A0ABZ1T092</accession>
<sequence>MGKAATVAPTRIVPGVRGAAAPSCRSTIAARILPRTSCHSSGSTHSSASAVTPSSSARRRPARSRSDCASASASSGKPSLCSVSGVPPAAR</sequence>
<organism evidence="2 3">
    <name type="scientific">Microbispora hainanensis</name>
    <dbReference type="NCBI Taxonomy" id="568844"/>
    <lineage>
        <taxon>Bacteria</taxon>
        <taxon>Bacillati</taxon>
        <taxon>Actinomycetota</taxon>
        <taxon>Actinomycetes</taxon>
        <taxon>Streptosporangiales</taxon>
        <taxon>Streptosporangiaceae</taxon>
        <taxon>Microbispora</taxon>
    </lineage>
</organism>
<proteinExistence type="predicted"/>
<gene>
    <name evidence="2" type="ORF">OG913_17370</name>
</gene>
<protein>
    <submittedName>
        <fullName evidence="2">Uncharacterized protein</fullName>
    </submittedName>
</protein>
<name>A0ABZ1T092_9ACTN</name>
<evidence type="ECO:0000256" key="1">
    <source>
        <dbReference type="SAM" id="MobiDB-lite"/>
    </source>
</evidence>
<evidence type="ECO:0000313" key="3">
    <source>
        <dbReference type="Proteomes" id="UP001432011"/>
    </source>
</evidence>
<reference evidence="2" key="1">
    <citation type="submission" date="2022-10" db="EMBL/GenBank/DDBJ databases">
        <title>The complete genomes of actinobacterial strains from the NBC collection.</title>
        <authorList>
            <person name="Joergensen T.S."/>
            <person name="Alvarez Arevalo M."/>
            <person name="Sterndorff E.B."/>
            <person name="Faurdal D."/>
            <person name="Vuksanovic O."/>
            <person name="Mourched A.-S."/>
            <person name="Charusanti P."/>
            <person name="Shaw S."/>
            <person name="Blin K."/>
            <person name="Weber T."/>
        </authorList>
    </citation>
    <scope>NUCLEOTIDE SEQUENCE</scope>
    <source>
        <strain evidence="2">NBC_00254</strain>
    </source>
</reference>
<dbReference type="Proteomes" id="UP001432011">
    <property type="component" value="Chromosome"/>
</dbReference>
<feature type="region of interest" description="Disordered" evidence="1">
    <location>
        <begin position="35"/>
        <end position="91"/>
    </location>
</feature>
<feature type="region of interest" description="Disordered" evidence="1">
    <location>
        <begin position="1"/>
        <end position="23"/>
    </location>
</feature>